<protein>
    <submittedName>
        <fullName evidence="1">Uncharacterized protein</fullName>
    </submittedName>
</protein>
<dbReference type="EMBL" id="BGZK01001079">
    <property type="protein sequence ID" value="GBP70576.1"/>
    <property type="molecule type" value="Genomic_DNA"/>
</dbReference>
<dbReference type="Proteomes" id="UP000299102">
    <property type="component" value="Unassembled WGS sequence"/>
</dbReference>
<reference evidence="1 2" key="1">
    <citation type="journal article" date="2019" name="Commun. Biol.">
        <title>The bagworm genome reveals a unique fibroin gene that provides high tensile strength.</title>
        <authorList>
            <person name="Kono N."/>
            <person name="Nakamura H."/>
            <person name="Ohtoshi R."/>
            <person name="Tomita M."/>
            <person name="Numata K."/>
            <person name="Arakawa K."/>
        </authorList>
    </citation>
    <scope>NUCLEOTIDE SEQUENCE [LARGE SCALE GENOMIC DNA]</scope>
</reference>
<comment type="caution">
    <text evidence="1">The sequence shown here is derived from an EMBL/GenBank/DDBJ whole genome shotgun (WGS) entry which is preliminary data.</text>
</comment>
<evidence type="ECO:0000313" key="2">
    <source>
        <dbReference type="Proteomes" id="UP000299102"/>
    </source>
</evidence>
<evidence type="ECO:0000313" key="1">
    <source>
        <dbReference type="EMBL" id="GBP70576.1"/>
    </source>
</evidence>
<keyword evidence="2" id="KW-1185">Reference proteome</keyword>
<organism evidence="1 2">
    <name type="scientific">Eumeta variegata</name>
    <name type="common">Bagworm moth</name>
    <name type="synonym">Eumeta japonica</name>
    <dbReference type="NCBI Taxonomy" id="151549"/>
    <lineage>
        <taxon>Eukaryota</taxon>
        <taxon>Metazoa</taxon>
        <taxon>Ecdysozoa</taxon>
        <taxon>Arthropoda</taxon>
        <taxon>Hexapoda</taxon>
        <taxon>Insecta</taxon>
        <taxon>Pterygota</taxon>
        <taxon>Neoptera</taxon>
        <taxon>Endopterygota</taxon>
        <taxon>Lepidoptera</taxon>
        <taxon>Glossata</taxon>
        <taxon>Ditrysia</taxon>
        <taxon>Tineoidea</taxon>
        <taxon>Psychidae</taxon>
        <taxon>Oiketicinae</taxon>
        <taxon>Eumeta</taxon>
    </lineage>
</organism>
<sequence>MTTSAMLLVQLVGRSTCDEVIDTTAMDPLKIRCPDNDAAFLRRRGQSRGQLSITVLENCIVRSEIILISVLSHRHNAGVYLPTIFSLARRGLGTVNSPIAIKGRGHIPTVKCLSYRLVRFRWAHESYDSSSGPPPCAATVVTDVAITSEAGSLKGSLRRDADGLVLTRSLQLRDARIVPHKDVVHLLHHVSTLLRHTIRLRITDEHILCHRDNKTTRAPIVSARRQTIWLRARSALNLQISLVFRVGSERTTGYESTVIETEAMQTPTGSLPALKVRVLRSEMIHEVIKNWQNKTIADMR</sequence>
<accession>A0A4C1Y3W0</accession>
<proteinExistence type="predicted"/>
<gene>
    <name evidence="1" type="ORF">EVAR_54385_1</name>
</gene>
<dbReference type="AlphaFoldDB" id="A0A4C1Y3W0"/>
<name>A0A4C1Y3W0_EUMVA</name>